<dbReference type="GeneID" id="8046212"/>
<feature type="region of interest" description="Disordered" evidence="17">
    <location>
        <begin position="129"/>
        <end position="168"/>
    </location>
</feature>
<evidence type="ECO:0000256" key="15">
    <source>
        <dbReference type="ARBA" id="ARBA00075092"/>
    </source>
</evidence>
<dbReference type="VEuPathDB" id="FungiDB:CD36_21950"/>
<dbReference type="InterPro" id="IPR038506">
    <property type="entry name" value="GLE1-like_sf"/>
</dbReference>
<dbReference type="GO" id="GO:0000822">
    <property type="term" value="F:inositol hexakisphosphate binding"/>
    <property type="evidence" value="ECO:0007669"/>
    <property type="project" value="TreeGrafter"/>
</dbReference>
<keyword evidence="12" id="KW-0539">Nucleus</keyword>
<keyword evidence="5" id="KW-0813">Transport</keyword>
<dbReference type="Proteomes" id="UP000002605">
    <property type="component" value="Chromosome 2"/>
</dbReference>
<evidence type="ECO:0000256" key="14">
    <source>
        <dbReference type="ARBA" id="ARBA00029983"/>
    </source>
</evidence>
<dbReference type="RefSeq" id="XP_002418672.1">
    <property type="nucleotide sequence ID" value="XM_002418627.1"/>
</dbReference>
<proteinExistence type="inferred from homology"/>
<evidence type="ECO:0000256" key="3">
    <source>
        <dbReference type="ARBA" id="ARBA00004620"/>
    </source>
</evidence>
<dbReference type="CGD" id="CAL0000161308">
    <property type="gene designation" value="Cd36_21950"/>
</dbReference>
<organism evidence="19 20">
    <name type="scientific">Candida dubliniensis (strain CD36 / ATCC MYA-646 / CBS 7987 / NCPF 3949 / NRRL Y-17841)</name>
    <name type="common">Yeast</name>
    <dbReference type="NCBI Taxonomy" id="573826"/>
    <lineage>
        <taxon>Eukaryota</taxon>
        <taxon>Fungi</taxon>
        <taxon>Dikarya</taxon>
        <taxon>Ascomycota</taxon>
        <taxon>Saccharomycotina</taxon>
        <taxon>Pichiomycetes</taxon>
        <taxon>Debaryomycetaceae</taxon>
        <taxon>Candida/Lodderomyces clade</taxon>
        <taxon>Candida</taxon>
    </lineage>
</organism>
<evidence type="ECO:0000256" key="1">
    <source>
        <dbReference type="ARBA" id="ARBA00004335"/>
    </source>
</evidence>
<keyword evidence="6" id="KW-0509">mRNA transport</keyword>
<dbReference type="GO" id="GO:0015031">
    <property type="term" value="P:protein transport"/>
    <property type="evidence" value="ECO:0007669"/>
    <property type="project" value="UniProtKB-KW"/>
</dbReference>
<keyword evidence="8" id="KW-0811">Translocation</keyword>
<evidence type="ECO:0000313" key="18">
    <source>
        <dbReference type="CGD" id="CAL0000161308"/>
    </source>
</evidence>
<dbReference type="GO" id="GO:0005737">
    <property type="term" value="C:cytoplasm"/>
    <property type="evidence" value="ECO:0007669"/>
    <property type="project" value="UniProtKB-ARBA"/>
</dbReference>
<dbReference type="GO" id="GO:0044614">
    <property type="term" value="C:nuclear pore cytoplasmic filaments"/>
    <property type="evidence" value="ECO:0007669"/>
    <property type="project" value="TreeGrafter"/>
</dbReference>
<evidence type="ECO:0000256" key="8">
    <source>
        <dbReference type="ARBA" id="ARBA00023010"/>
    </source>
</evidence>
<keyword evidence="7" id="KW-0653">Protein transport</keyword>
<keyword evidence="10" id="KW-0906">Nuclear pore complex</keyword>
<keyword evidence="20" id="KW-1185">Reference proteome</keyword>
<dbReference type="PANTHER" id="PTHR12960">
    <property type="entry name" value="GLE-1-RELATED"/>
    <property type="match status" value="1"/>
</dbReference>
<evidence type="ECO:0000313" key="20">
    <source>
        <dbReference type="Proteomes" id="UP000002605"/>
    </source>
</evidence>
<dbReference type="InterPro" id="IPR012476">
    <property type="entry name" value="GLE1"/>
</dbReference>
<evidence type="ECO:0000256" key="13">
    <source>
        <dbReference type="ARBA" id="ARBA00026227"/>
    </source>
</evidence>
<evidence type="ECO:0000256" key="7">
    <source>
        <dbReference type="ARBA" id="ARBA00022927"/>
    </source>
</evidence>
<keyword evidence="11" id="KW-0472">Membrane</keyword>
<dbReference type="OrthoDB" id="420884at2759"/>
<dbReference type="FunFam" id="1.25.40.510:FF:000003">
    <property type="entry name" value="Nucleoporin GLE1"/>
    <property type="match status" value="1"/>
</dbReference>
<reference evidence="19 20" key="1">
    <citation type="journal article" date="2009" name="Genome Res.">
        <title>Comparative genomics of the fungal pathogens Candida dubliniensis and Candida albicans.</title>
        <authorList>
            <person name="Jackson A.P."/>
            <person name="Gamble J.A."/>
            <person name="Yeomans T."/>
            <person name="Moran G.P."/>
            <person name="Saunders D."/>
            <person name="Harris D."/>
            <person name="Aslett M."/>
            <person name="Barrell J.F."/>
            <person name="Butler G."/>
            <person name="Citiulo F."/>
            <person name="Coleman D.C."/>
            <person name="de Groot P.W.J."/>
            <person name="Goodwin T.J."/>
            <person name="Quail M.A."/>
            <person name="McQuillan J."/>
            <person name="Munro C.A."/>
            <person name="Pain A."/>
            <person name="Poulter R.T."/>
            <person name="Rajandream M.A."/>
            <person name="Renauld H."/>
            <person name="Spiering M.J."/>
            <person name="Tivey A."/>
            <person name="Gow N.A.R."/>
            <person name="Barrell B."/>
            <person name="Sullivan D.J."/>
            <person name="Berriman M."/>
        </authorList>
    </citation>
    <scope>NUCLEOTIDE SEQUENCE [LARGE SCALE GENOMIC DNA]</scope>
    <source>
        <strain evidence="20">CD36 / ATCC MYA-646 / CBS 7987 / NCPF 3949 / NRRL Y-17841</strain>
    </source>
</reference>
<accession>B9WC53</accession>
<dbReference type="Pfam" id="PF07817">
    <property type="entry name" value="GLE1"/>
    <property type="match status" value="1"/>
</dbReference>
<evidence type="ECO:0000256" key="10">
    <source>
        <dbReference type="ARBA" id="ARBA00023132"/>
    </source>
</evidence>
<evidence type="ECO:0000256" key="2">
    <source>
        <dbReference type="ARBA" id="ARBA00004567"/>
    </source>
</evidence>
<evidence type="ECO:0000256" key="6">
    <source>
        <dbReference type="ARBA" id="ARBA00022816"/>
    </source>
</evidence>
<keyword evidence="9" id="KW-0175">Coiled coil</keyword>
<sequence length="500" mass="59431">MKFGLPDNFEVAVDVSLKPANQITLSLIKPSRPKNTFNDIFRKTYNDIDENTLEFINSKRNEINNRLDTLHSKMRSREAQADANITHLIQDFDSQLRIQNSQVEELIRREKERIRLELERKRREEEERRRREEEERRRREEEERRRKEEEERKRKEEEERKRRLEEEEEKERKRKEEEEVRKRREAELKIQREKELLEQKKKEKESRFTTNYNQIEKTFYKYKQDIQDIKNNVKLKLNENADLKKQVNQYKRKINPKFGQLSSSLSQFNRISTEVIALIKAVESNALAFKWVLNFTAKAIIDQAETEVIVRPNSAVPLAKLAYALLQTFPEFEYYLNARFIKKCPYIIGYNCSIDSEEGRERMGWKRPDGSKWEEETKYDERMGGIVSVWAAMTTITNHGSQKLLYSFESAWQFLARTANLPVNMLINTHFTILGNWWEAAGASFLPVYGKQSQKLMYVVAVQLTNAVASKKFPSGARLSIMGEEWVTKGRIQSLKAMEY</sequence>
<evidence type="ECO:0000256" key="16">
    <source>
        <dbReference type="ARBA" id="ARBA00075681"/>
    </source>
</evidence>
<evidence type="ECO:0000256" key="9">
    <source>
        <dbReference type="ARBA" id="ARBA00023054"/>
    </source>
</evidence>
<dbReference type="GO" id="GO:0016973">
    <property type="term" value="P:poly(A)+ mRNA export from nucleus"/>
    <property type="evidence" value="ECO:0007669"/>
    <property type="project" value="InterPro"/>
</dbReference>
<dbReference type="eggNOG" id="KOG2412">
    <property type="taxonomic scope" value="Eukaryota"/>
</dbReference>
<dbReference type="AlphaFoldDB" id="B9WC53"/>
<evidence type="ECO:0000256" key="12">
    <source>
        <dbReference type="ARBA" id="ARBA00023242"/>
    </source>
</evidence>
<evidence type="ECO:0000256" key="4">
    <source>
        <dbReference type="ARBA" id="ARBA00011056"/>
    </source>
</evidence>
<dbReference type="GO" id="GO:0005543">
    <property type="term" value="F:phospholipid binding"/>
    <property type="evidence" value="ECO:0007669"/>
    <property type="project" value="TreeGrafter"/>
</dbReference>
<dbReference type="HOGENOM" id="CLU_029651_0_0_1"/>
<protein>
    <recommendedName>
        <fullName evidence="13">mRNA export factor GLE1</fullName>
    </recommendedName>
    <alternativeName>
        <fullName evidence="15">Nuclear pore protein GLE1</fullName>
    </alternativeName>
    <alternativeName>
        <fullName evidence="14">Nucleoporin GLE1</fullName>
    </alternativeName>
    <alternativeName>
        <fullName evidence="16">RNA export factor GLE1</fullName>
    </alternativeName>
</protein>
<dbReference type="Gene3D" id="1.25.40.510">
    <property type="entry name" value="GLE1-like"/>
    <property type="match status" value="1"/>
</dbReference>
<name>B9WC53_CANDC</name>
<comment type="similarity">
    <text evidence="4">Belongs to the GLE1 family.</text>
</comment>
<dbReference type="GO" id="GO:0031965">
    <property type="term" value="C:nuclear membrane"/>
    <property type="evidence" value="ECO:0007669"/>
    <property type="project" value="UniProtKB-SubCell"/>
</dbReference>
<dbReference type="GO" id="GO:0031369">
    <property type="term" value="F:translation initiation factor binding"/>
    <property type="evidence" value="ECO:0007669"/>
    <property type="project" value="TreeGrafter"/>
</dbReference>
<gene>
    <name evidence="18" type="ordered locus">Cd36_21950</name>
    <name evidence="19" type="ORF">CD36_21950</name>
</gene>
<evidence type="ECO:0000256" key="17">
    <source>
        <dbReference type="SAM" id="MobiDB-lite"/>
    </source>
</evidence>
<comment type="subcellular location">
    <subcellularLocation>
        <location evidence="1">Nucleus membrane</location>
        <topology evidence="1">Peripheral membrane protein</topology>
        <orientation evidence="1">Cytoplasmic side</orientation>
    </subcellularLocation>
    <subcellularLocation>
        <location evidence="3">Nucleus membrane</location>
        <topology evidence="3">Peripheral membrane protein</topology>
        <orientation evidence="3">Nucleoplasmic side</orientation>
    </subcellularLocation>
    <subcellularLocation>
        <location evidence="2">Nucleus</location>
        <location evidence="2">Nuclear pore complex</location>
    </subcellularLocation>
</comment>
<dbReference type="KEGG" id="cdu:CD36_21950"/>
<evidence type="ECO:0000313" key="19">
    <source>
        <dbReference type="EMBL" id="CAX43975.1"/>
    </source>
</evidence>
<evidence type="ECO:0000256" key="5">
    <source>
        <dbReference type="ARBA" id="ARBA00022448"/>
    </source>
</evidence>
<dbReference type="EMBL" id="FM992689">
    <property type="protein sequence ID" value="CAX43975.1"/>
    <property type="molecule type" value="Genomic_DNA"/>
</dbReference>
<dbReference type="PANTHER" id="PTHR12960:SF0">
    <property type="entry name" value="MRNA EXPORT FACTOR GLE1"/>
    <property type="match status" value="1"/>
</dbReference>
<evidence type="ECO:0000256" key="11">
    <source>
        <dbReference type="ARBA" id="ARBA00023136"/>
    </source>
</evidence>